<keyword evidence="2" id="KW-1185">Reference proteome</keyword>
<dbReference type="OrthoDB" id="1450972at2"/>
<reference evidence="1 2" key="1">
    <citation type="submission" date="2016-10" db="EMBL/GenBank/DDBJ databases">
        <authorList>
            <person name="de Groot N.N."/>
        </authorList>
    </citation>
    <scope>NUCLEOTIDE SEQUENCE [LARGE SCALE GENOMIC DNA]</scope>
    <source>
        <strain evidence="1 2">DSM 21001</strain>
    </source>
</reference>
<dbReference type="EMBL" id="FOZL01000001">
    <property type="protein sequence ID" value="SFR98767.1"/>
    <property type="molecule type" value="Genomic_DNA"/>
</dbReference>
<sequence>MKQFSCGDVVPGCTAKFTYETQEEILEAVAVHAEDAHGIKEVTPDLISLITARIQEVRFA</sequence>
<evidence type="ECO:0000313" key="2">
    <source>
        <dbReference type="Proteomes" id="UP000199024"/>
    </source>
</evidence>
<dbReference type="Pfam" id="PF06348">
    <property type="entry name" value="DUF1059"/>
    <property type="match status" value="1"/>
</dbReference>
<protein>
    <submittedName>
        <fullName evidence="1">Predicted small metal-binding protein</fullName>
    </submittedName>
</protein>
<evidence type="ECO:0000313" key="1">
    <source>
        <dbReference type="EMBL" id="SFR98767.1"/>
    </source>
</evidence>
<organism evidence="1 2">
    <name type="scientific">Granulicella pectinivorans</name>
    <dbReference type="NCBI Taxonomy" id="474950"/>
    <lineage>
        <taxon>Bacteria</taxon>
        <taxon>Pseudomonadati</taxon>
        <taxon>Acidobacteriota</taxon>
        <taxon>Terriglobia</taxon>
        <taxon>Terriglobales</taxon>
        <taxon>Acidobacteriaceae</taxon>
        <taxon>Granulicella</taxon>
    </lineage>
</organism>
<dbReference type="InterPro" id="IPR009409">
    <property type="entry name" value="DUF1059"/>
</dbReference>
<dbReference type="Proteomes" id="UP000199024">
    <property type="component" value="Unassembled WGS sequence"/>
</dbReference>
<proteinExistence type="predicted"/>
<accession>A0A1I6L5U1</accession>
<dbReference type="RefSeq" id="WP_089835946.1">
    <property type="nucleotide sequence ID" value="NZ_FOZL01000001.1"/>
</dbReference>
<gene>
    <name evidence="1" type="ORF">SAMN05421771_0299</name>
</gene>
<name>A0A1I6L5U1_9BACT</name>
<dbReference type="AlphaFoldDB" id="A0A1I6L5U1"/>